<dbReference type="NCBIfam" id="TIGR00229">
    <property type="entry name" value="sensory_box"/>
    <property type="match status" value="2"/>
</dbReference>
<dbReference type="Gene3D" id="3.30.565.10">
    <property type="entry name" value="Histidine kinase-like ATPase, C-terminal domain"/>
    <property type="match status" value="1"/>
</dbReference>
<dbReference type="GO" id="GO:0005886">
    <property type="term" value="C:plasma membrane"/>
    <property type="evidence" value="ECO:0007669"/>
    <property type="project" value="TreeGrafter"/>
</dbReference>
<dbReference type="SMART" id="SM00448">
    <property type="entry name" value="REC"/>
    <property type="match status" value="1"/>
</dbReference>
<dbReference type="PROSITE" id="PS50110">
    <property type="entry name" value="RESPONSE_REGULATORY"/>
    <property type="match status" value="1"/>
</dbReference>
<evidence type="ECO:0000256" key="6">
    <source>
        <dbReference type="PROSITE-ProRule" id="PRU00169"/>
    </source>
</evidence>
<dbReference type="GO" id="GO:0000155">
    <property type="term" value="F:phosphorelay sensor kinase activity"/>
    <property type="evidence" value="ECO:0007669"/>
    <property type="project" value="InterPro"/>
</dbReference>
<keyword evidence="5" id="KW-0418">Kinase</keyword>
<feature type="domain" description="PAS" evidence="9">
    <location>
        <begin position="271"/>
        <end position="341"/>
    </location>
</feature>
<evidence type="ECO:0000313" key="11">
    <source>
        <dbReference type="EMBL" id="GCL65515.1"/>
    </source>
</evidence>
<dbReference type="SUPFAM" id="SSF55785">
    <property type="entry name" value="PYP-like sensor domain (PAS domain)"/>
    <property type="match status" value="2"/>
</dbReference>
<evidence type="ECO:0000313" key="12">
    <source>
        <dbReference type="Proteomes" id="UP000301751"/>
    </source>
</evidence>
<keyword evidence="12" id="KW-1185">Reference proteome</keyword>
<dbReference type="Pfam" id="PF00072">
    <property type="entry name" value="Response_reg"/>
    <property type="match status" value="1"/>
</dbReference>
<dbReference type="InterPro" id="IPR036097">
    <property type="entry name" value="HisK_dim/P_sf"/>
</dbReference>
<gene>
    <name evidence="11" type="ORF">AQPW35_45960</name>
</gene>
<dbReference type="InterPro" id="IPR004358">
    <property type="entry name" value="Sig_transdc_His_kin-like_C"/>
</dbReference>
<evidence type="ECO:0000256" key="3">
    <source>
        <dbReference type="ARBA" id="ARBA00022553"/>
    </source>
</evidence>
<dbReference type="InterPro" id="IPR003594">
    <property type="entry name" value="HATPase_dom"/>
</dbReference>
<dbReference type="InterPro" id="IPR011006">
    <property type="entry name" value="CheY-like_superfamily"/>
</dbReference>
<dbReference type="SUPFAM" id="SSF52172">
    <property type="entry name" value="CheY-like"/>
    <property type="match status" value="1"/>
</dbReference>
<name>A0A480B0K5_9BURK</name>
<dbReference type="Pfam" id="PF00512">
    <property type="entry name" value="HisKA"/>
    <property type="match status" value="1"/>
</dbReference>
<keyword evidence="3 6" id="KW-0597">Phosphoprotein</keyword>
<sequence length="638" mass="70142">MQAQTVLIVEDESVVALDLKLQLRKLGYEVSGVAGSGEEAVELVAQGQPDIILMDVRLRGQIDGIQAAERIRRNHDVPVIFLTSHSDDETVQRAAQTAPYGYLTKPYQIKELRAGIEVALTKARIERQLRESDQWFAHTLRCVDDGVVLTDLEGCVRFVNPAAERLTGWRIDDSIGRSLNEIATVTRSSGASDSLTDQDIEPMALVRQVISGGRPTPTIHAVTLTSRDGIDTVIDETAGPVDDGRGKRLGAVLILRDATERMAHEAMLRASEERFRGAFDNAPLGMALVSFNGEFIQVNAALCQLLGTTADELKRQSQASLASNDDRAHETRRLSELMRSTQGVVQFEQHYRRLDSGEPIPTLVSVSLMREGNQPTCHLYQVYDLTEQRKAARHLAELAEERMRRESIEMASKAKSEFLSRASHEMRTPLNAVIGFAQLLEFQQGSDPAKTTDYAKHIKTAGEHLLHLVTDVLDLNSAAQGTLKMSPKSVDVLAAINEAVQLLEPLSTSHGVDVRASGPPDLTTFVDPTRLRQILLNLGSNAIKYNRQGGEVRFQASHSPDGRMLVIIEDTGIGMTREQMERLYQPFDRLGQERTKIPGVGLGLVIAKGLVGEMGGDLEITSQPRRGTTVTIYLPAPA</sequence>
<evidence type="ECO:0000259" key="9">
    <source>
        <dbReference type="PROSITE" id="PS50112"/>
    </source>
</evidence>
<evidence type="ECO:0000256" key="2">
    <source>
        <dbReference type="ARBA" id="ARBA00012438"/>
    </source>
</evidence>
<organism evidence="11 12">
    <name type="scientific">Pseudaquabacterium pictum</name>
    <dbReference type="NCBI Taxonomy" id="2315236"/>
    <lineage>
        <taxon>Bacteria</taxon>
        <taxon>Pseudomonadati</taxon>
        <taxon>Pseudomonadota</taxon>
        <taxon>Betaproteobacteria</taxon>
        <taxon>Burkholderiales</taxon>
        <taxon>Sphaerotilaceae</taxon>
        <taxon>Pseudaquabacterium</taxon>
    </lineage>
</organism>
<dbReference type="EMBL" id="BJCL01000017">
    <property type="protein sequence ID" value="GCL65515.1"/>
    <property type="molecule type" value="Genomic_DNA"/>
</dbReference>
<dbReference type="InterPro" id="IPR036890">
    <property type="entry name" value="HATPase_C_sf"/>
</dbReference>
<dbReference type="GO" id="GO:0009927">
    <property type="term" value="F:histidine phosphotransfer kinase activity"/>
    <property type="evidence" value="ECO:0007669"/>
    <property type="project" value="TreeGrafter"/>
</dbReference>
<dbReference type="SMART" id="SM00091">
    <property type="entry name" value="PAS"/>
    <property type="match status" value="2"/>
</dbReference>
<dbReference type="PROSITE" id="PS50113">
    <property type="entry name" value="PAC"/>
    <property type="match status" value="1"/>
</dbReference>
<evidence type="ECO:0000256" key="4">
    <source>
        <dbReference type="ARBA" id="ARBA00022679"/>
    </source>
</evidence>
<feature type="modified residue" description="4-aspartylphosphate" evidence="6">
    <location>
        <position position="55"/>
    </location>
</feature>
<evidence type="ECO:0000256" key="5">
    <source>
        <dbReference type="ARBA" id="ARBA00022777"/>
    </source>
</evidence>
<dbReference type="SMART" id="SM00388">
    <property type="entry name" value="HisKA"/>
    <property type="match status" value="1"/>
</dbReference>
<dbReference type="PRINTS" id="PR00344">
    <property type="entry name" value="BCTRLSENSOR"/>
</dbReference>
<dbReference type="Pfam" id="PF00989">
    <property type="entry name" value="PAS"/>
    <property type="match status" value="2"/>
</dbReference>
<dbReference type="InterPro" id="IPR000014">
    <property type="entry name" value="PAS"/>
</dbReference>
<dbReference type="CDD" id="cd17534">
    <property type="entry name" value="REC_DC-like"/>
    <property type="match status" value="1"/>
</dbReference>
<comment type="caution">
    <text evidence="11">The sequence shown here is derived from an EMBL/GenBank/DDBJ whole genome shotgun (WGS) entry which is preliminary data.</text>
</comment>
<dbReference type="SUPFAM" id="SSF55874">
    <property type="entry name" value="ATPase domain of HSP90 chaperone/DNA topoisomerase II/histidine kinase"/>
    <property type="match status" value="1"/>
</dbReference>
<dbReference type="PROSITE" id="PS50109">
    <property type="entry name" value="HIS_KIN"/>
    <property type="match status" value="1"/>
</dbReference>
<dbReference type="Gene3D" id="1.10.287.130">
    <property type="match status" value="1"/>
</dbReference>
<dbReference type="Gene3D" id="3.30.450.20">
    <property type="entry name" value="PAS domain"/>
    <property type="match status" value="2"/>
</dbReference>
<dbReference type="Gene3D" id="3.40.50.2300">
    <property type="match status" value="1"/>
</dbReference>
<dbReference type="EC" id="2.7.13.3" evidence="2"/>
<evidence type="ECO:0000259" key="8">
    <source>
        <dbReference type="PROSITE" id="PS50110"/>
    </source>
</evidence>
<proteinExistence type="predicted"/>
<feature type="domain" description="PAC" evidence="10">
    <location>
        <begin position="218"/>
        <end position="270"/>
    </location>
</feature>
<dbReference type="InterPro" id="IPR035965">
    <property type="entry name" value="PAS-like_dom_sf"/>
</dbReference>
<dbReference type="SMART" id="SM00387">
    <property type="entry name" value="HATPase_c"/>
    <property type="match status" value="1"/>
</dbReference>
<dbReference type="InterPro" id="IPR001789">
    <property type="entry name" value="Sig_transdc_resp-reg_receiver"/>
</dbReference>
<accession>A0A480B0K5</accession>
<dbReference type="PANTHER" id="PTHR43047">
    <property type="entry name" value="TWO-COMPONENT HISTIDINE PROTEIN KINASE"/>
    <property type="match status" value="1"/>
</dbReference>
<dbReference type="Pfam" id="PF02518">
    <property type="entry name" value="HATPase_c"/>
    <property type="match status" value="1"/>
</dbReference>
<feature type="domain" description="PAS" evidence="9">
    <location>
        <begin position="132"/>
        <end position="179"/>
    </location>
</feature>
<keyword evidence="4" id="KW-0808">Transferase</keyword>
<dbReference type="AlphaFoldDB" id="A0A480B0K5"/>
<dbReference type="InterPro" id="IPR003661">
    <property type="entry name" value="HisK_dim/P_dom"/>
</dbReference>
<dbReference type="CDD" id="cd00082">
    <property type="entry name" value="HisKA"/>
    <property type="match status" value="1"/>
</dbReference>
<feature type="domain" description="Histidine kinase" evidence="7">
    <location>
        <begin position="421"/>
        <end position="638"/>
    </location>
</feature>
<feature type="domain" description="Response regulatory" evidence="8">
    <location>
        <begin position="5"/>
        <end position="120"/>
    </location>
</feature>
<protein>
    <recommendedName>
        <fullName evidence="2">histidine kinase</fullName>
        <ecNumber evidence="2">2.7.13.3</ecNumber>
    </recommendedName>
</protein>
<dbReference type="InterPro" id="IPR013767">
    <property type="entry name" value="PAS_fold"/>
</dbReference>
<dbReference type="PROSITE" id="PS50112">
    <property type="entry name" value="PAS"/>
    <property type="match status" value="2"/>
</dbReference>
<evidence type="ECO:0000256" key="1">
    <source>
        <dbReference type="ARBA" id="ARBA00000085"/>
    </source>
</evidence>
<evidence type="ECO:0000259" key="7">
    <source>
        <dbReference type="PROSITE" id="PS50109"/>
    </source>
</evidence>
<dbReference type="InterPro" id="IPR005467">
    <property type="entry name" value="His_kinase_dom"/>
</dbReference>
<dbReference type="PANTHER" id="PTHR43047:SF72">
    <property type="entry name" value="OSMOSENSING HISTIDINE PROTEIN KINASE SLN1"/>
    <property type="match status" value="1"/>
</dbReference>
<dbReference type="GO" id="GO:0006355">
    <property type="term" value="P:regulation of DNA-templated transcription"/>
    <property type="evidence" value="ECO:0007669"/>
    <property type="project" value="InterPro"/>
</dbReference>
<evidence type="ECO:0000259" key="10">
    <source>
        <dbReference type="PROSITE" id="PS50113"/>
    </source>
</evidence>
<dbReference type="SUPFAM" id="SSF47384">
    <property type="entry name" value="Homodimeric domain of signal transducing histidine kinase"/>
    <property type="match status" value="1"/>
</dbReference>
<dbReference type="InterPro" id="IPR000700">
    <property type="entry name" value="PAS-assoc_C"/>
</dbReference>
<reference evidence="12" key="1">
    <citation type="submission" date="2019-03" db="EMBL/GenBank/DDBJ databases">
        <title>Aquabacterium pictum sp.nov., the first bacteriochlorophyll a-containing freshwater bacterium in the genus Aquabacterium of the class Betaproteobacteria.</title>
        <authorList>
            <person name="Hirose S."/>
            <person name="Tank M."/>
            <person name="Hara E."/>
            <person name="Tamaki H."/>
            <person name="Takaichi S."/>
            <person name="Haruta S."/>
            <person name="Hanada S."/>
        </authorList>
    </citation>
    <scope>NUCLEOTIDE SEQUENCE [LARGE SCALE GENOMIC DNA]</scope>
    <source>
        <strain evidence="12">W35</strain>
    </source>
</reference>
<dbReference type="Proteomes" id="UP000301751">
    <property type="component" value="Unassembled WGS sequence"/>
</dbReference>
<dbReference type="CDD" id="cd00130">
    <property type="entry name" value="PAS"/>
    <property type="match status" value="2"/>
</dbReference>
<comment type="catalytic activity">
    <reaction evidence="1">
        <text>ATP + protein L-histidine = ADP + protein N-phospho-L-histidine.</text>
        <dbReference type="EC" id="2.7.13.3"/>
    </reaction>
</comment>